<sequence>LVASCPLRPEPSHKRTLSTLQRKPLHIELVYCNLSSKEQHQVNSLRIYLLKTWILNLIPPGDLTIITQLLCPAMDLSWVYPAFWP</sequence>
<reference evidence="1 2" key="1">
    <citation type="submission" date="2021-06" db="EMBL/GenBank/DDBJ databases">
        <authorList>
            <person name="Palmer J.M."/>
        </authorList>
    </citation>
    <scope>NUCLEOTIDE SEQUENCE [LARGE SCALE GENOMIC DNA]</scope>
    <source>
        <strain evidence="2">if_2019</strain>
        <tissue evidence="1">Muscle</tissue>
    </source>
</reference>
<protein>
    <submittedName>
        <fullName evidence="1">Uncharacterized protein</fullName>
    </submittedName>
</protein>
<organism evidence="1 2">
    <name type="scientific">Ilyodon furcidens</name>
    <name type="common">goldbreast splitfin</name>
    <dbReference type="NCBI Taxonomy" id="33524"/>
    <lineage>
        <taxon>Eukaryota</taxon>
        <taxon>Metazoa</taxon>
        <taxon>Chordata</taxon>
        <taxon>Craniata</taxon>
        <taxon>Vertebrata</taxon>
        <taxon>Euteleostomi</taxon>
        <taxon>Actinopterygii</taxon>
        <taxon>Neopterygii</taxon>
        <taxon>Teleostei</taxon>
        <taxon>Neoteleostei</taxon>
        <taxon>Acanthomorphata</taxon>
        <taxon>Ovalentaria</taxon>
        <taxon>Atherinomorphae</taxon>
        <taxon>Cyprinodontiformes</taxon>
        <taxon>Goodeidae</taxon>
        <taxon>Ilyodon</taxon>
    </lineage>
</organism>
<name>A0ABV0VLN6_9TELE</name>
<proteinExistence type="predicted"/>
<feature type="non-terminal residue" evidence="1">
    <location>
        <position position="1"/>
    </location>
</feature>
<dbReference type="Proteomes" id="UP001482620">
    <property type="component" value="Unassembled WGS sequence"/>
</dbReference>
<evidence type="ECO:0000313" key="1">
    <source>
        <dbReference type="EMBL" id="MEQ2257316.1"/>
    </source>
</evidence>
<dbReference type="EMBL" id="JAHRIQ010110029">
    <property type="protein sequence ID" value="MEQ2257316.1"/>
    <property type="molecule type" value="Genomic_DNA"/>
</dbReference>
<evidence type="ECO:0000313" key="2">
    <source>
        <dbReference type="Proteomes" id="UP001482620"/>
    </source>
</evidence>
<comment type="caution">
    <text evidence="1">The sequence shown here is derived from an EMBL/GenBank/DDBJ whole genome shotgun (WGS) entry which is preliminary data.</text>
</comment>
<gene>
    <name evidence="1" type="ORF">ILYODFUR_033576</name>
</gene>
<accession>A0ABV0VLN6</accession>
<keyword evidence="2" id="KW-1185">Reference proteome</keyword>